<dbReference type="FunFam" id="1.10.8.10:FF:000001">
    <property type="entry name" value="Elongation factor Ts"/>
    <property type="match status" value="1"/>
</dbReference>
<evidence type="ECO:0000256" key="5">
    <source>
        <dbReference type="HAMAP-Rule" id="MF_00050"/>
    </source>
</evidence>
<keyword evidence="5" id="KW-0963">Cytoplasm</keyword>
<dbReference type="STRING" id="1391654.AKJ09_08857"/>
<evidence type="ECO:0000256" key="7">
    <source>
        <dbReference type="RuleBase" id="RU000643"/>
    </source>
</evidence>
<dbReference type="InterPro" id="IPR014039">
    <property type="entry name" value="Transl_elong_EFTs/EF1B_dimer"/>
</dbReference>
<dbReference type="Proteomes" id="UP000064967">
    <property type="component" value="Chromosome"/>
</dbReference>
<feature type="domain" description="Translation elongation factor EFTs/EF1B dimerisation" evidence="8">
    <location>
        <begin position="73"/>
        <end position="324"/>
    </location>
</feature>
<dbReference type="HAMAP" id="MF_00050">
    <property type="entry name" value="EF_Ts"/>
    <property type="match status" value="1"/>
</dbReference>
<dbReference type="OrthoDB" id="9808348at2"/>
<dbReference type="Gene3D" id="3.30.479.20">
    <property type="entry name" value="Elongation factor Ts, dimerisation domain"/>
    <property type="match status" value="2"/>
</dbReference>
<comment type="function">
    <text evidence="5 6">Associates with the EF-Tu.GDP complex and induces the exchange of GDP to GTP. It remains bound to the aminoacyl-tRNA.EF-Tu.GTP complex up to the GTP hydrolysis stage on the ribosome.</text>
</comment>
<dbReference type="InterPro" id="IPR036402">
    <property type="entry name" value="EF-Ts_dimer_sf"/>
</dbReference>
<evidence type="ECO:0000313" key="10">
    <source>
        <dbReference type="Proteomes" id="UP000064967"/>
    </source>
</evidence>
<evidence type="ECO:0000256" key="6">
    <source>
        <dbReference type="RuleBase" id="RU000642"/>
    </source>
</evidence>
<dbReference type="RefSeq" id="WP_146653146.1">
    <property type="nucleotide sequence ID" value="NZ_CP012333.1"/>
</dbReference>
<keyword evidence="10" id="KW-1185">Reference proteome</keyword>
<dbReference type="PATRIC" id="fig|1391654.3.peg.8969"/>
<reference evidence="9 10" key="1">
    <citation type="submission" date="2015-08" db="EMBL/GenBank/DDBJ databases">
        <authorList>
            <person name="Babu N.S."/>
            <person name="Beckwith C.J."/>
            <person name="Beseler K.G."/>
            <person name="Brison A."/>
            <person name="Carone J.V."/>
            <person name="Caskin T.P."/>
            <person name="Diamond M."/>
            <person name="Durham M.E."/>
            <person name="Foxe J.M."/>
            <person name="Go M."/>
            <person name="Henderson B.A."/>
            <person name="Jones I.B."/>
            <person name="McGettigan J.A."/>
            <person name="Micheletti S.J."/>
            <person name="Nasrallah M.E."/>
            <person name="Ortiz D."/>
            <person name="Piller C.R."/>
            <person name="Privatt S.R."/>
            <person name="Schneider S.L."/>
            <person name="Sharp S."/>
            <person name="Smith T.C."/>
            <person name="Stanton J.D."/>
            <person name="Ullery H.E."/>
            <person name="Wilson R.J."/>
            <person name="Serrano M.G."/>
            <person name="Buck G."/>
            <person name="Lee V."/>
            <person name="Wang Y."/>
            <person name="Carvalho R."/>
            <person name="Voegtly L."/>
            <person name="Shi R."/>
            <person name="Duckworth R."/>
            <person name="Johnson A."/>
            <person name="Loviza R."/>
            <person name="Walstead R."/>
            <person name="Shah Z."/>
            <person name="Kiflezghi M."/>
            <person name="Wade K."/>
            <person name="Ball S.L."/>
            <person name="Bradley K.W."/>
            <person name="Asai D.J."/>
            <person name="Bowman C.A."/>
            <person name="Russell D.A."/>
            <person name="Pope W.H."/>
            <person name="Jacobs-Sera D."/>
            <person name="Hendrix R.W."/>
            <person name="Hatfull G.F."/>
        </authorList>
    </citation>
    <scope>NUCLEOTIDE SEQUENCE [LARGE SCALE GENOMIC DNA]</scope>
    <source>
        <strain evidence="9 10">DSM 27648</strain>
    </source>
</reference>
<dbReference type="InterPro" id="IPR001816">
    <property type="entry name" value="Transl_elong_EFTs/EF1B"/>
</dbReference>
<comment type="subcellular location">
    <subcellularLocation>
        <location evidence="5 7">Cytoplasm</location>
    </subcellularLocation>
</comment>
<proteinExistence type="inferred from homology"/>
<dbReference type="CDD" id="cd14275">
    <property type="entry name" value="UBA_EF-Ts"/>
    <property type="match status" value="1"/>
</dbReference>
<evidence type="ECO:0000256" key="3">
    <source>
        <dbReference type="ARBA" id="ARBA00022768"/>
    </source>
</evidence>
<dbReference type="SUPFAM" id="SSF54713">
    <property type="entry name" value="Elongation factor Ts (EF-Ts), dimerisation domain"/>
    <property type="match status" value="2"/>
</dbReference>
<dbReference type="GO" id="GO:0003746">
    <property type="term" value="F:translation elongation factor activity"/>
    <property type="evidence" value="ECO:0007669"/>
    <property type="project" value="UniProtKB-UniRule"/>
</dbReference>
<dbReference type="InterPro" id="IPR018101">
    <property type="entry name" value="Transl_elong_Ts_CS"/>
</dbReference>
<comment type="similarity">
    <text evidence="1 5 6">Belongs to the EF-Ts family.</text>
</comment>
<keyword evidence="3 5" id="KW-0251">Elongation factor</keyword>
<dbReference type="Gene3D" id="1.10.8.10">
    <property type="entry name" value="DNA helicase RuvA subunit, C-terminal domain"/>
    <property type="match status" value="1"/>
</dbReference>
<organism evidence="9 10">
    <name type="scientific">Labilithrix luteola</name>
    <dbReference type="NCBI Taxonomy" id="1391654"/>
    <lineage>
        <taxon>Bacteria</taxon>
        <taxon>Pseudomonadati</taxon>
        <taxon>Myxococcota</taxon>
        <taxon>Polyangia</taxon>
        <taxon>Polyangiales</taxon>
        <taxon>Labilitrichaceae</taxon>
        <taxon>Labilithrix</taxon>
    </lineage>
</organism>
<dbReference type="KEGG" id="llu:AKJ09_08857"/>
<accession>A0A0K1Q8X9</accession>
<evidence type="ECO:0000256" key="1">
    <source>
        <dbReference type="ARBA" id="ARBA00005532"/>
    </source>
</evidence>
<dbReference type="Pfam" id="PF00889">
    <property type="entry name" value="EF_TS"/>
    <property type="match status" value="1"/>
</dbReference>
<feature type="region of interest" description="Involved in Mg(2+) ion dislocation from EF-Tu" evidence="5">
    <location>
        <begin position="82"/>
        <end position="85"/>
    </location>
</feature>
<gene>
    <name evidence="5" type="primary">tsf</name>
    <name evidence="9" type="ORF">AKJ09_08857</name>
</gene>
<dbReference type="PANTHER" id="PTHR11741:SF0">
    <property type="entry name" value="ELONGATION FACTOR TS, MITOCHONDRIAL"/>
    <property type="match status" value="1"/>
</dbReference>
<protein>
    <recommendedName>
        <fullName evidence="2 5">Elongation factor Ts</fullName>
        <shortName evidence="5">EF-Ts</shortName>
    </recommendedName>
</protein>
<dbReference type="SUPFAM" id="SSF46934">
    <property type="entry name" value="UBA-like"/>
    <property type="match status" value="1"/>
</dbReference>
<dbReference type="AlphaFoldDB" id="A0A0K1Q8X9"/>
<dbReference type="InterPro" id="IPR009060">
    <property type="entry name" value="UBA-like_sf"/>
</dbReference>
<dbReference type="GO" id="GO:0005737">
    <property type="term" value="C:cytoplasm"/>
    <property type="evidence" value="ECO:0007669"/>
    <property type="project" value="UniProtKB-SubCell"/>
</dbReference>
<dbReference type="PROSITE" id="PS01126">
    <property type="entry name" value="EF_TS_1"/>
    <property type="match status" value="1"/>
</dbReference>
<dbReference type="PROSITE" id="PS01127">
    <property type="entry name" value="EF_TS_2"/>
    <property type="match status" value="1"/>
</dbReference>
<dbReference type="NCBIfam" id="TIGR00116">
    <property type="entry name" value="tsf"/>
    <property type="match status" value="1"/>
</dbReference>
<keyword evidence="4 5" id="KW-0648">Protein biosynthesis</keyword>
<evidence type="ECO:0000259" key="8">
    <source>
        <dbReference type="Pfam" id="PF00889"/>
    </source>
</evidence>
<sequence>MAAVTPALIKELRERTSAGMSDCKNALVEAEGDLEKAVEVILKKGIVKAASRAGKVAAEGEVATWVSADGKKGVIVEVNCQTDFVARGDDFKTFVRNVVSVAQNLAKGGDLASQTYPGTEKSIDLVRQELVGRIGENIVVRRWDSLEASGPNGVIKDYVHMGGKLAVLLSADAPTADLANAEFLGFVENAAMQVAAMSPLVVDKSQLAQADVDKQREIYVAQMKEEVDAANARIAELKAATDLSPEELAKELKAAESRKGPPEAMWPKVIEGKITKWYTETTLLGQDNVWEPGGGSVDKLRSALGKKLGGELKLNTFVRFGLGEGIEKKTEDLAAEVAKTIGN</sequence>
<name>A0A0K1Q8X9_9BACT</name>
<dbReference type="EMBL" id="CP012333">
    <property type="protein sequence ID" value="AKV02194.1"/>
    <property type="molecule type" value="Genomic_DNA"/>
</dbReference>
<dbReference type="PANTHER" id="PTHR11741">
    <property type="entry name" value="ELONGATION FACTOR TS"/>
    <property type="match status" value="1"/>
</dbReference>
<evidence type="ECO:0000256" key="2">
    <source>
        <dbReference type="ARBA" id="ARBA00016956"/>
    </source>
</evidence>
<evidence type="ECO:0000256" key="4">
    <source>
        <dbReference type="ARBA" id="ARBA00022917"/>
    </source>
</evidence>
<evidence type="ECO:0000313" key="9">
    <source>
        <dbReference type="EMBL" id="AKV02194.1"/>
    </source>
</evidence>